<dbReference type="Proteomes" id="UP000007652">
    <property type="component" value="Unassembled WGS sequence"/>
</dbReference>
<sequence length="62" mass="7074">MAIHTLEGIYYILLIKNFLIVTYNYDNLVRLNNNIISTGSASFTTNYSYEVGAYLNSITDMI</sequence>
<dbReference type="STRING" id="857293.CAAU_1564"/>
<name>I7KUN8_9CLOT</name>
<gene>
    <name evidence="1" type="ORF">CAAU_1564</name>
</gene>
<evidence type="ECO:0000313" key="2">
    <source>
        <dbReference type="Proteomes" id="UP000007652"/>
    </source>
</evidence>
<proteinExistence type="predicted"/>
<organism evidence="1 2">
    <name type="scientific">Caloramator australicus RC3</name>
    <dbReference type="NCBI Taxonomy" id="857293"/>
    <lineage>
        <taxon>Bacteria</taxon>
        <taxon>Bacillati</taxon>
        <taxon>Bacillota</taxon>
        <taxon>Clostridia</taxon>
        <taxon>Eubacteriales</taxon>
        <taxon>Clostridiaceae</taxon>
        <taxon>Caloramator</taxon>
    </lineage>
</organism>
<keyword evidence="2" id="KW-1185">Reference proteome</keyword>
<dbReference type="AlphaFoldDB" id="I7KUN8"/>
<dbReference type="EMBL" id="CAKP01000082">
    <property type="protein sequence ID" value="CCJ33648.1"/>
    <property type="molecule type" value="Genomic_DNA"/>
</dbReference>
<accession>I7KUN8</accession>
<evidence type="ECO:0000313" key="1">
    <source>
        <dbReference type="EMBL" id="CCJ33648.1"/>
    </source>
</evidence>
<protein>
    <submittedName>
        <fullName evidence="1">Uncharacterized protein</fullName>
    </submittedName>
</protein>
<reference evidence="1 2" key="1">
    <citation type="journal article" date="2011" name="J. Bacteriol.">
        <title>Draft genome sequence of Caloramator australicus strain RC3T, a thermoanaerobe from the Great Artesian Basin of Australia.</title>
        <authorList>
            <person name="Ogg C.D."/>
            <person name="Patel B.K.C."/>
        </authorList>
    </citation>
    <scope>NUCLEOTIDE SEQUENCE [LARGE SCALE GENOMIC DNA]</scope>
    <source>
        <strain evidence="1 2">RC3</strain>
    </source>
</reference>
<comment type="caution">
    <text evidence="1">The sequence shown here is derived from an EMBL/GenBank/DDBJ whole genome shotgun (WGS) entry which is preliminary data.</text>
</comment>